<feature type="transmembrane region" description="Helical" evidence="1">
    <location>
        <begin position="6"/>
        <end position="29"/>
    </location>
</feature>
<reference evidence="2" key="1">
    <citation type="submission" date="2020-10" db="EMBL/GenBank/DDBJ databases">
        <authorList>
            <person name="Gilroy R."/>
        </authorList>
    </citation>
    <scope>NUCLEOTIDE SEQUENCE</scope>
    <source>
        <strain evidence="2">ChiGjej1B1-2707</strain>
    </source>
</reference>
<keyword evidence="1" id="KW-0472">Membrane</keyword>
<gene>
    <name evidence="2" type="ORF">IAA69_08785</name>
</gene>
<accession>A0A9D1A3D4</accession>
<dbReference type="InterPro" id="IPR046475">
    <property type="entry name" value="DUF6796"/>
</dbReference>
<dbReference type="Proteomes" id="UP000824261">
    <property type="component" value="Unassembled WGS sequence"/>
</dbReference>
<keyword evidence="1" id="KW-0812">Transmembrane</keyword>
<evidence type="ECO:0000256" key="1">
    <source>
        <dbReference type="SAM" id="Phobius"/>
    </source>
</evidence>
<comment type="caution">
    <text evidence="2">The sequence shown here is derived from an EMBL/GenBank/DDBJ whole genome shotgun (WGS) entry which is preliminary data.</text>
</comment>
<evidence type="ECO:0000313" key="3">
    <source>
        <dbReference type="Proteomes" id="UP000824261"/>
    </source>
</evidence>
<organism evidence="2 3">
    <name type="scientific">Candidatus Aveggerthella stercoripullorum</name>
    <dbReference type="NCBI Taxonomy" id="2840688"/>
    <lineage>
        <taxon>Bacteria</taxon>
        <taxon>Bacillati</taxon>
        <taxon>Actinomycetota</taxon>
        <taxon>Coriobacteriia</taxon>
        <taxon>Eggerthellales</taxon>
        <taxon>Eggerthellaceae</taxon>
        <taxon>Eggerthellaceae incertae sedis</taxon>
        <taxon>Candidatus Aveggerthella</taxon>
    </lineage>
</organism>
<reference evidence="2" key="2">
    <citation type="journal article" date="2021" name="PeerJ">
        <title>Extensive microbial diversity within the chicken gut microbiome revealed by metagenomics and culture.</title>
        <authorList>
            <person name="Gilroy R."/>
            <person name="Ravi A."/>
            <person name="Getino M."/>
            <person name="Pursley I."/>
            <person name="Horton D.L."/>
            <person name="Alikhan N.F."/>
            <person name="Baker D."/>
            <person name="Gharbi K."/>
            <person name="Hall N."/>
            <person name="Watson M."/>
            <person name="Adriaenssens E.M."/>
            <person name="Foster-Nyarko E."/>
            <person name="Jarju S."/>
            <person name="Secka A."/>
            <person name="Antonio M."/>
            <person name="Oren A."/>
            <person name="Chaudhuri R.R."/>
            <person name="La Ragione R."/>
            <person name="Hildebrand F."/>
            <person name="Pallen M.J."/>
        </authorList>
    </citation>
    <scope>NUCLEOTIDE SEQUENCE</scope>
    <source>
        <strain evidence="2">ChiGjej1B1-2707</strain>
    </source>
</reference>
<feature type="transmembrane region" description="Helical" evidence="1">
    <location>
        <begin position="129"/>
        <end position="150"/>
    </location>
</feature>
<keyword evidence="1" id="KW-1133">Transmembrane helix</keyword>
<feature type="transmembrane region" description="Helical" evidence="1">
    <location>
        <begin position="50"/>
        <end position="76"/>
    </location>
</feature>
<proteinExistence type="predicted"/>
<dbReference type="Pfam" id="PF20599">
    <property type="entry name" value="DUF6796"/>
    <property type="match status" value="1"/>
</dbReference>
<protein>
    <submittedName>
        <fullName evidence="2">Uncharacterized protein</fullName>
    </submittedName>
</protein>
<dbReference type="AlphaFoldDB" id="A0A9D1A3D4"/>
<name>A0A9D1A3D4_9ACTN</name>
<feature type="transmembrane region" description="Helical" evidence="1">
    <location>
        <begin position="187"/>
        <end position="208"/>
    </location>
</feature>
<dbReference type="EMBL" id="DVGB01000107">
    <property type="protein sequence ID" value="HIR02338.1"/>
    <property type="molecule type" value="Genomic_DNA"/>
</dbReference>
<feature type="transmembrane region" description="Helical" evidence="1">
    <location>
        <begin position="156"/>
        <end position="175"/>
    </location>
</feature>
<sequence>MTIGFALGLVGAALMFVGDMLLYFTSGRYDMDGTLRPYMEIMRGVSARRVFVGGTLGPVAVLPYVLGFLALPALAVTEVGTIAITVAALLLAFALSCGGAYHAQYVFLSIISKSGHEDLYDQVSDNIMALSRLALLPLYGGMIVLAIAVVAGQTALPPWFAVLTPAVTMLLNFIWMRAPQPARCVLFGGWNNLVFVILFAALLAWALAAGT</sequence>
<feature type="transmembrane region" description="Helical" evidence="1">
    <location>
        <begin position="82"/>
        <end position="108"/>
    </location>
</feature>
<evidence type="ECO:0000313" key="2">
    <source>
        <dbReference type="EMBL" id="HIR02338.1"/>
    </source>
</evidence>